<dbReference type="InterPro" id="IPR006439">
    <property type="entry name" value="HAD-SF_hydro_IA"/>
</dbReference>
<dbReference type="GO" id="GO:0046872">
    <property type="term" value="F:metal ion binding"/>
    <property type="evidence" value="ECO:0007669"/>
    <property type="project" value="UniProtKB-KW"/>
</dbReference>
<dbReference type="SUPFAM" id="SSF56784">
    <property type="entry name" value="HAD-like"/>
    <property type="match status" value="1"/>
</dbReference>
<comment type="caution">
    <text evidence="5">The sequence shown here is derived from an EMBL/GenBank/DDBJ whole genome shotgun (WGS) entry which is preliminary data.</text>
</comment>
<dbReference type="InterPro" id="IPR041492">
    <property type="entry name" value="HAD_2"/>
</dbReference>
<dbReference type="SFLD" id="SFLDS00003">
    <property type="entry name" value="Haloacid_Dehalogenase"/>
    <property type="match status" value="1"/>
</dbReference>
<dbReference type="AlphaFoldDB" id="A0A420EGF8"/>
<dbReference type="InterPro" id="IPR023198">
    <property type="entry name" value="PGP-like_dom2"/>
</dbReference>
<dbReference type="OrthoDB" id="9800058at2"/>
<accession>A0A420EGF8</accession>
<dbReference type="EMBL" id="RAQO01000004">
    <property type="protein sequence ID" value="RKF19753.1"/>
    <property type="molecule type" value="Genomic_DNA"/>
</dbReference>
<keyword evidence="3" id="KW-0479">Metal-binding</keyword>
<evidence type="ECO:0000313" key="5">
    <source>
        <dbReference type="EMBL" id="RKF19753.1"/>
    </source>
</evidence>
<dbReference type="PANTHER" id="PTHR46193">
    <property type="entry name" value="6-PHOSPHOGLUCONATE PHOSPHATASE"/>
    <property type="match status" value="1"/>
</dbReference>
<dbReference type="Gene3D" id="1.10.150.240">
    <property type="entry name" value="Putative phosphatase, domain 2"/>
    <property type="match status" value="1"/>
</dbReference>
<name>A0A420EGF8_9ALTE</name>
<reference evidence="5 6" key="1">
    <citation type="submission" date="2018-09" db="EMBL/GenBank/DDBJ databases">
        <authorList>
            <person name="Wang Z."/>
        </authorList>
    </citation>
    <scope>NUCLEOTIDE SEQUENCE [LARGE SCALE GENOMIC DNA]</scope>
    <source>
        <strain evidence="5 6">ALS 81</strain>
    </source>
</reference>
<evidence type="ECO:0000256" key="3">
    <source>
        <dbReference type="ARBA" id="ARBA00022723"/>
    </source>
</evidence>
<proteinExistence type="inferred from homology"/>
<dbReference type="InterPro" id="IPR023214">
    <property type="entry name" value="HAD_sf"/>
</dbReference>
<evidence type="ECO:0000256" key="2">
    <source>
        <dbReference type="ARBA" id="ARBA00006171"/>
    </source>
</evidence>
<evidence type="ECO:0000313" key="6">
    <source>
        <dbReference type="Proteomes" id="UP000286482"/>
    </source>
</evidence>
<dbReference type="InterPro" id="IPR051600">
    <property type="entry name" value="Beta-PGM-like"/>
</dbReference>
<keyword evidence="5" id="KW-0378">Hydrolase</keyword>
<comment type="cofactor">
    <cofactor evidence="1">
        <name>Mg(2+)</name>
        <dbReference type="ChEBI" id="CHEBI:18420"/>
    </cofactor>
</comment>
<organism evidence="5 6">
    <name type="scientific">Alginatibacterium sediminis</name>
    <dbReference type="NCBI Taxonomy" id="2164068"/>
    <lineage>
        <taxon>Bacteria</taxon>
        <taxon>Pseudomonadati</taxon>
        <taxon>Pseudomonadota</taxon>
        <taxon>Gammaproteobacteria</taxon>
        <taxon>Alteromonadales</taxon>
        <taxon>Alteromonadaceae</taxon>
        <taxon>Alginatibacterium</taxon>
    </lineage>
</organism>
<dbReference type="InterPro" id="IPR036412">
    <property type="entry name" value="HAD-like_sf"/>
</dbReference>
<keyword evidence="6" id="KW-1185">Reference proteome</keyword>
<sequence length="210" mass="23791">MRKFLIFDCDGTLVESEYWCQHGLELKFRDYGINISTEELIKRFKGIKLDLILKEISQQFSTSFADNFEVEYRALVADLLTQHIEPCPGVLHALEQLKFPMSVASNGPHSKTLRSLQLTGLDSYFEQHIFSAYDVQAWKPDPRLFLHAATQMSAQASECIVIEDSLVGVEAALKAGMHCIYYDPQSLGFKSSQVTIINHMNQLVEAVTKI</sequence>
<dbReference type="NCBIfam" id="TIGR01509">
    <property type="entry name" value="HAD-SF-IA-v3"/>
    <property type="match status" value="1"/>
</dbReference>
<evidence type="ECO:0000256" key="1">
    <source>
        <dbReference type="ARBA" id="ARBA00001946"/>
    </source>
</evidence>
<dbReference type="PANTHER" id="PTHR46193:SF10">
    <property type="entry name" value="6-PHOSPHOGLUCONATE PHOSPHATASE"/>
    <property type="match status" value="1"/>
</dbReference>
<dbReference type="Pfam" id="PF13419">
    <property type="entry name" value="HAD_2"/>
    <property type="match status" value="1"/>
</dbReference>
<gene>
    <name evidence="5" type="ORF">DBZ36_04655</name>
</gene>
<comment type="similarity">
    <text evidence="2">Belongs to the HAD-like hydrolase superfamily. CbbY/CbbZ/Gph/YieH family.</text>
</comment>
<dbReference type="GO" id="GO:0016787">
    <property type="term" value="F:hydrolase activity"/>
    <property type="evidence" value="ECO:0007669"/>
    <property type="project" value="UniProtKB-KW"/>
</dbReference>
<dbReference type="SFLD" id="SFLDG01129">
    <property type="entry name" value="C1.5:_HAD__Beta-PGM__Phosphata"/>
    <property type="match status" value="1"/>
</dbReference>
<protein>
    <submittedName>
        <fullName evidence="5">HAD family hydrolase</fullName>
    </submittedName>
</protein>
<evidence type="ECO:0000256" key="4">
    <source>
        <dbReference type="ARBA" id="ARBA00022842"/>
    </source>
</evidence>
<dbReference type="Proteomes" id="UP000286482">
    <property type="component" value="Unassembled WGS sequence"/>
</dbReference>
<dbReference type="RefSeq" id="WP_120353758.1">
    <property type="nucleotide sequence ID" value="NZ_RAQO01000004.1"/>
</dbReference>
<dbReference type="Gene3D" id="3.40.50.1000">
    <property type="entry name" value="HAD superfamily/HAD-like"/>
    <property type="match status" value="1"/>
</dbReference>
<keyword evidence="4" id="KW-0460">Magnesium</keyword>